<feature type="transmembrane region" description="Helical" evidence="2">
    <location>
        <begin position="510"/>
        <end position="533"/>
    </location>
</feature>
<keyword evidence="5" id="KW-1185">Reference proteome</keyword>
<feature type="compositionally biased region" description="Low complexity" evidence="1">
    <location>
        <begin position="120"/>
        <end position="134"/>
    </location>
</feature>
<dbReference type="PANTHER" id="PTHR36851">
    <property type="entry name" value="UNNAMED PRODUCT"/>
    <property type="match status" value="1"/>
</dbReference>
<evidence type="ECO:0000313" key="5">
    <source>
        <dbReference type="Proteomes" id="UP000758603"/>
    </source>
</evidence>
<evidence type="ECO:0000259" key="3">
    <source>
        <dbReference type="Pfam" id="PF13632"/>
    </source>
</evidence>
<reference evidence="4" key="1">
    <citation type="journal article" date="2021" name="Nat. Commun.">
        <title>Genetic determinants of endophytism in the Arabidopsis root mycobiome.</title>
        <authorList>
            <person name="Mesny F."/>
            <person name="Miyauchi S."/>
            <person name="Thiergart T."/>
            <person name="Pickel B."/>
            <person name="Atanasova L."/>
            <person name="Karlsson M."/>
            <person name="Huettel B."/>
            <person name="Barry K.W."/>
            <person name="Haridas S."/>
            <person name="Chen C."/>
            <person name="Bauer D."/>
            <person name="Andreopoulos W."/>
            <person name="Pangilinan J."/>
            <person name="LaButti K."/>
            <person name="Riley R."/>
            <person name="Lipzen A."/>
            <person name="Clum A."/>
            <person name="Drula E."/>
            <person name="Henrissat B."/>
            <person name="Kohler A."/>
            <person name="Grigoriev I.V."/>
            <person name="Martin F.M."/>
            <person name="Hacquard S."/>
        </authorList>
    </citation>
    <scope>NUCLEOTIDE SEQUENCE</scope>
    <source>
        <strain evidence="4">MPI-SDFR-AT-0073</strain>
    </source>
</reference>
<feature type="transmembrane region" description="Helical" evidence="2">
    <location>
        <begin position="545"/>
        <end position="567"/>
    </location>
</feature>
<dbReference type="Proteomes" id="UP000758603">
    <property type="component" value="Unassembled WGS sequence"/>
</dbReference>
<organism evidence="4 5">
    <name type="scientific">Truncatella angustata</name>
    <dbReference type="NCBI Taxonomy" id="152316"/>
    <lineage>
        <taxon>Eukaryota</taxon>
        <taxon>Fungi</taxon>
        <taxon>Dikarya</taxon>
        <taxon>Ascomycota</taxon>
        <taxon>Pezizomycotina</taxon>
        <taxon>Sordariomycetes</taxon>
        <taxon>Xylariomycetidae</taxon>
        <taxon>Amphisphaeriales</taxon>
        <taxon>Sporocadaceae</taxon>
        <taxon>Truncatella</taxon>
    </lineage>
</organism>
<sequence>MEALFGWTTRRAGGLAMIATIALSYWVISKEASATGYGYYNIMHMHHSSDAPVTKSAISTHGGGMWTLGFAYYCLFIHFLVFAFPVRALWSIFSITRALKKNAKSKALREIKLSHRRRGSSTSLSSSETLTSSRDGSALSSTTSSEAGDLEVEQYTDGDAATAIDNIVHVIVVPNYKEEVDTLRETLDVLACHPQARHSYDVYLGMEQREHNAELKAMNLIQEFVKKFRSIDFTLHPSDIPGEAPGKGSNMAWAARKLSERYSMNQRKDVIVTGIDADSHLSANFFASLSSMHLMYPETASTTLYSAPIIFDRNANSVPAIVRVADILWSAAGMSGLYQGSSIAPPTSVYSVPLVLADRVGGWDSDSEAIGEDLHMYLKCFFAMNGNLTSRTVLSPVSQSNVNGDGGKGITGLYNDMKARYKQALRHMWGCLDSGYAMRKGWELWQERKHTSRNYRPLHIALNNPSGTYIPQVDGLNAEQNIESGIFADITTDTLKDVNWMKLLMLAHRLFEAHFLPVQMTILVVASTLYLWVTEGNGDPQNLAWVFTVCNVLRTAGFMEIALYLVFYESFHKLMASAREKEMNDAGLAKGMCFAHRDIKRNYIDYIMVPLVAPIYGAIPGAQAQVFQFWTQDLVYTVSKKVVRQRSKSLSADNMV</sequence>
<evidence type="ECO:0000313" key="4">
    <source>
        <dbReference type="EMBL" id="KAH6660041.1"/>
    </source>
</evidence>
<feature type="transmembrane region" description="Helical" evidence="2">
    <location>
        <begin position="12"/>
        <end position="28"/>
    </location>
</feature>
<name>A0A9P8UWX1_9PEZI</name>
<protein>
    <submittedName>
        <fullName evidence="4">Glycosyl transferase family group 2-domain-containing protein</fullName>
    </submittedName>
</protein>
<evidence type="ECO:0000256" key="1">
    <source>
        <dbReference type="SAM" id="MobiDB-lite"/>
    </source>
</evidence>
<dbReference type="EMBL" id="JAGPXC010000001">
    <property type="protein sequence ID" value="KAH6660041.1"/>
    <property type="molecule type" value="Genomic_DNA"/>
</dbReference>
<keyword evidence="2" id="KW-0472">Membrane</keyword>
<feature type="domain" description="Glycosyltransferase 2-like" evidence="3">
    <location>
        <begin position="271"/>
        <end position="547"/>
    </location>
</feature>
<evidence type="ECO:0000256" key="2">
    <source>
        <dbReference type="SAM" id="Phobius"/>
    </source>
</evidence>
<dbReference type="GeneID" id="70126195"/>
<dbReference type="OrthoDB" id="5819478at2759"/>
<dbReference type="AlphaFoldDB" id="A0A9P8UWX1"/>
<dbReference type="InterPro" id="IPR001173">
    <property type="entry name" value="Glyco_trans_2-like"/>
</dbReference>
<dbReference type="PANTHER" id="PTHR36851:SF1">
    <property type="entry name" value="GLYCO_TRANS_2-LIKE DOMAIN-CONTAINING PROTEIN"/>
    <property type="match status" value="1"/>
</dbReference>
<keyword evidence="2" id="KW-1133">Transmembrane helix</keyword>
<comment type="caution">
    <text evidence="4">The sequence shown here is derived from an EMBL/GenBank/DDBJ whole genome shotgun (WGS) entry which is preliminary data.</text>
</comment>
<keyword evidence="4" id="KW-0808">Transferase</keyword>
<dbReference type="Pfam" id="PF13632">
    <property type="entry name" value="Glyco_trans_2_3"/>
    <property type="match status" value="1"/>
</dbReference>
<keyword evidence="2" id="KW-0812">Transmembrane</keyword>
<dbReference type="GO" id="GO:0016740">
    <property type="term" value="F:transferase activity"/>
    <property type="evidence" value="ECO:0007669"/>
    <property type="project" value="UniProtKB-KW"/>
</dbReference>
<feature type="transmembrane region" description="Helical" evidence="2">
    <location>
        <begin position="70"/>
        <end position="90"/>
    </location>
</feature>
<accession>A0A9P8UWX1</accession>
<gene>
    <name evidence="4" type="ORF">BKA67DRAFT_510151</name>
</gene>
<dbReference type="RefSeq" id="XP_045964172.1">
    <property type="nucleotide sequence ID" value="XM_046097303.1"/>
</dbReference>
<proteinExistence type="predicted"/>
<feature type="region of interest" description="Disordered" evidence="1">
    <location>
        <begin position="119"/>
        <end position="147"/>
    </location>
</feature>